<dbReference type="PANTHER" id="PTHR42988">
    <property type="entry name" value="PHOSPHOHYDROLASE"/>
    <property type="match status" value="1"/>
</dbReference>
<evidence type="ECO:0000313" key="7">
    <source>
        <dbReference type="Proteomes" id="UP000680679"/>
    </source>
</evidence>
<dbReference type="InterPro" id="IPR004843">
    <property type="entry name" value="Calcineurin-like_PHP"/>
</dbReference>
<dbReference type="Pfam" id="PF00149">
    <property type="entry name" value="Metallophos"/>
    <property type="match status" value="1"/>
</dbReference>
<evidence type="ECO:0000313" key="6">
    <source>
        <dbReference type="EMBL" id="BCU06923.1"/>
    </source>
</evidence>
<reference evidence="6 7" key="1">
    <citation type="submission" date="2021-04" db="EMBL/GenBank/DDBJ databases">
        <title>Complete genome sequencing of Allochromatium tepidum strain NZ.</title>
        <authorList>
            <person name="Tsukatani Y."/>
            <person name="Mori H."/>
        </authorList>
    </citation>
    <scope>NUCLEOTIDE SEQUENCE [LARGE SCALE GENOMIC DNA]</scope>
    <source>
        <strain evidence="6 7">NZ</strain>
    </source>
</reference>
<feature type="domain" description="Calcineurin-like phosphoesterase" evidence="5">
    <location>
        <begin position="29"/>
        <end position="218"/>
    </location>
</feature>
<evidence type="ECO:0000256" key="1">
    <source>
        <dbReference type="ARBA" id="ARBA00022723"/>
    </source>
</evidence>
<dbReference type="EMBL" id="AP024563">
    <property type="protein sequence ID" value="BCU06923.1"/>
    <property type="molecule type" value="Genomic_DNA"/>
</dbReference>
<evidence type="ECO:0000256" key="3">
    <source>
        <dbReference type="ARBA" id="ARBA00023004"/>
    </source>
</evidence>
<accession>A0ABN6GAI3</accession>
<evidence type="ECO:0000259" key="5">
    <source>
        <dbReference type="Pfam" id="PF00149"/>
    </source>
</evidence>
<evidence type="ECO:0000256" key="2">
    <source>
        <dbReference type="ARBA" id="ARBA00022801"/>
    </source>
</evidence>
<comment type="similarity">
    <text evidence="4">Belongs to the cyclic nucleotide phosphodiesterase class-III family.</text>
</comment>
<organism evidence="6 7">
    <name type="scientific">Allochromatium tepidum</name>
    <dbReference type="NCBI Taxonomy" id="553982"/>
    <lineage>
        <taxon>Bacteria</taxon>
        <taxon>Pseudomonadati</taxon>
        <taxon>Pseudomonadota</taxon>
        <taxon>Gammaproteobacteria</taxon>
        <taxon>Chromatiales</taxon>
        <taxon>Chromatiaceae</taxon>
        <taxon>Allochromatium</taxon>
    </lineage>
</organism>
<gene>
    <name evidence="6" type="primary">cpdA</name>
    <name evidence="6" type="ORF">Atep_16000</name>
</gene>
<protein>
    <submittedName>
        <fullName evidence="6">3',5'-cyclic adenosine monophosphate phosphodiesterase CpdA</fullName>
    </submittedName>
</protein>
<keyword evidence="1" id="KW-0479">Metal-binding</keyword>
<dbReference type="Proteomes" id="UP000680679">
    <property type="component" value="Chromosome"/>
</dbReference>
<dbReference type="PANTHER" id="PTHR42988:SF2">
    <property type="entry name" value="CYCLIC NUCLEOTIDE PHOSPHODIESTERASE CBUA0032-RELATED"/>
    <property type="match status" value="1"/>
</dbReference>
<proteinExistence type="inferred from homology"/>
<dbReference type="SUPFAM" id="SSF56300">
    <property type="entry name" value="Metallo-dependent phosphatases"/>
    <property type="match status" value="1"/>
</dbReference>
<keyword evidence="2" id="KW-0378">Hydrolase</keyword>
<dbReference type="InterPro" id="IPR029052">
    <property type="entry name" value="Metallo-depent_PP-like"/>
</dbReference>
<dbReference type="Gene3D" id="3.60.21.10">
    <property type="match status" value="1"/>
</dbReference>
<keyword evidence="7" id="KW-1185">Reference proteome</keyword>
<name>A0ABN6GAI3_9GAMM</name>
<keyword evidence="3" id="KW-0408">Iron</keyword>
<sequence length="287" mass="31726">MPQHNPFRSVRQSRSRQIHAMAGESMMPLRLLQLTDPHLFGDPGGQLLGITTRRSFESVLTLALSGNPPPDALLLTGDLVHDETPAGYRYLRERLRRIGVPHYCIGGNHDIPALMTEHLDSAAPGSVALRRLGRWNLILLDSSTPDSDGGYLTQTQLVRLAELLADEQAPALIALHHHPAAIGSTWIDRIGVANGAELLTLCERHAQIKAVLFGHIHQDFSARHRDCLLLGAPSTCFQFTPGSPDFAIDEIPPGYRELRLYPDGRLETQVVRLEQYAEMPLHLVGGY</sequence>
<evidence type="ECO:0000256" key="4">
    <source>
        <dbReference type="ARBA" id="ARBA00025742"/>
    </source>
</evidence>
<dbReference type="InterPro" id="IPR050884">
    <property type="entry name" value="CNP_phosphodiesterase-III"/>
</dbReference>